<dbReference type="RefSeq" id="WP_202921817.1">
    <property type="nucleotide sequence ID" value="NZ_CP036274.1"/>
</dbReference>
<keyword evidence="3" id="KW-0560">Oxidoreductase</keyword>
<comment type="similarity">
    <text evidence="5">Belongs to the 2-oxoadipate dioxygenase/decarboxylase family.</text>
</comment>
<evidence type="ECO:0000256" key="6">
    <source>
        <dbReference type="ARBA" id="ARBA00035023"/>
    </source>
</evidence>
<dbReference type="SMART" id="SM01150">
    <property type="entry name" value="DUF1338"/>
    <property type="match status" value="1"/>
</dbReference>
<dbReference type="Gene3D" id="3.10.180.50">
    <property type="match status" value="1"/>
</dbReference>
<reference evidence="8 9" key="1">
    <citation type="submission" date="2019-02" db="EMBL/GenBank/DDBJ databases">
        <title>Deep-cultivation of Planctomycetes and their phenomic and genomic characterization uncovers novel biology.</title>
        <authorList>
            <person name="Wiegand S."/>
            <person name="Jogler M."/>
            <person name="Boedeker C."/>
            <person name="Pinto D."/>
            <person name="Vollmers J."/>
            <person name="Rivas-Marin E."/>
            <person name="Kohn T."/>
            <person name="Peeters S.H."/>
            <person name="Heuer A."/>
            <person name="Rast P."/>
            <person name="Oberbeckmann S."/>
            <person name="Bunk B."/>
            <person name="Jeske O."/>
            <person name="Meyerdierks A."/>
            <person name="Storesund J.E."/>
            <person name="Kallscheuer N."/>
            <person name="Luecker S."/>
            <person name="Lage O.M."/>
            <person name="Pohl T."/>
            <person name="Merkel B.J."/>
            <person name="Hornburger P."/>
            <person name="Mueller R.-W."/>
            <person name="Bruemmer F."/>
            <person name="Labrenz M."/>
            <person name="Spormann A.M."/>
            <person name="Op den Camp H."/>
            <person name="Overmann J."/>
            <person name="Amann R."/>
            <person name="Jetten M.S.M."/>
            <person name="Mascher T."/>
            <person name="Medema M.H."/>
            <person name="Devos D.P."/>
            <person name="Kaster A.-K."/>
            <person name="Ovreas L."/>
            <person name="Rohde M."/>
            <person name="Galperin M.Y."/>
            <person name="Jogler C."/>
        </authorList>
    </citation>
    <scope>NUCLEOTIDE SEQUENCE [LARGE SCALE GENOMIC DNA]</scope>
    <source>
        <strain evidence="8 9">ETA_A8</strain>
    </source>
</reference>
<dbReference type="EMBL" id="CP036274">
    <property type="protein sequence ID" value="QDU27726.1"/>
    <property type="molecule type" value="Genomic_DNA"/>
</dbReference>
<dbReference type="CDD" id="cd16350">
    <property type="entry name" value="VOC_like"/>
    <property type="match status" value="1"/>
</dbReference>
<evidence type="ECO:0000256" key="4">
    <source>
        <dbReference type="ARBA" id="ARBA00023004"/>
    </source>
</evidence>
<sequence>MTAISGPHERLAGDANREQFLAAVFDALWERYRSRVSYVQTYEKVVHEAGATFFNDHIAFRTLAVQQPQAGIASVSRVFEALGYRAAGSYHFEDKQLSAIHFQHPNVQFPKLFVSELKTWELPAESRSLIELALAAHRPQLRNDLLAELAGLDQSKPTDSHRDLLMTEVVDWFHTLPWKAPEKAAVQKLNAVSQYGAWTLVHGYNVNHFTSLVNSHGVPQLNDLEKTMQALAAAGVPIKTEIEGERGSKLRQSATEAVKIDVDVREGATNTKLPWSYAYFELAERNEITDAATGNKVRFEGFLGPQATNLFEMTRLK</sequence>
<dbReference type="PANTHER" id="PTHR31136:SF5">
    <property type="entry name" value="2-OXOADIPATE DIOXYGENASE_DECARBOXYLASE, CHLOROPLASTIC"/>
    <property type="match status" value="1"/>
</dbReference>
<proteinExistence type="inferred from homology"/>
<evidence type="ECO:0000256" key="2">
    <source>
        <dbReference type="ARBA" id="ARBA00022964"/>
    </source>
</evidence>
<dbReference type="AlphaFoldDB" id="A0A517YBV2"/>
<dbReference type="InterPro" id="IPR009770">
    <property type="entry name" value="HGLS"/>
</dbReference>
<dbReference type="Proteomes" id="UP000315017">
    <property type="component" value="Chromosome"/>
</dbReference>
<dbReference type="KEGG" id="aagg:ETAA8_28160"/>
<organism evidence="8 9">
    <name type="scientific">Anatilimnocola aggregata</name>
    <dbReference type="NCBI Taxonomy" id="2528021"/>
    <lineage>
        <taxon>Bacteria</taxon>
        <taxon>Pseudomonadati</taxon>
        <taxon>Planctomycetota</taxon>
        <taxon>Planctomycetia</taxon>
        <taxon>Pirellulales</taxon>
        <taxon>Pirellulaceae</taxon>
        <taxon>Anatilimnocola</taxon>
    </lineage>
</organism>
<dbReference type="EC" id="1.13.11.93" evidence="6"/>
<protein>
    <recommendedName>
        <fullName evidence="6">2-oxoadipate dioxygenase/decarboxylase</fullName>
        <ecNumber evidence="6">1.13.11.93</ecNumber>
    </recommendedName>
    <alternativeName>
        <fullName evidence="7">2-hydroxyglutarate synthase</fullName>
    </alternativeName>
</protein>
<evidence type="ECO:0000313" key="8">
    <source>
        <dbReference type="EMBL" id="QDU27726.1"/>
    </source>
</evidence>
<evidence type="ECO:0000256" key="1">
    <source>
        <dbReference type="ARBA" id="ARBA00001954"/>
    </source>
</evidence>
<keyword evidence="2" id="KW-0223">Dioxygenase</keyword>
<keyword evidence="4" id="KW-0408">Iron</keyword>
<comment type="cofactor">
    <cofactor evidence="1">
        <name>Fe(2+)</name>
        <dbReference type="ChEBI" id="CHEBI:29033"/>
    </cofactor>
</comment>
<evidence type="ECO:0000256" key="5">
    <source>
        <dbReference type="ARBA" id="ARBA00035013"/>
    </source>
</evidence>
<evidence type="ECO:0000256" key="7">
    <source>
        <dbReference type="ARBA" id="ARBA00035045"/>
    </source>
</evidence>
<evidence type="ECO:0000256" key="3">
    <source>
        <dbReference type="ARBA" id="ARBA00023002"/>
    </source>
</evidence>
<dbReference type="PANTHER" id="PTHR31136">
    <property type="entry name" value="DUF1338 DOMAIN-CONTAINING PROTEIN"/>
    <property type="match status" value="1"/>
</dbReference>
<dbReference type="Pfam" id="PF07063">
    <property type="entry name" value="HGLS"/>
    <property type="match status" value="1"/>
</dbReference>
<dbReference type="GO" id="GO:0051213">
    <property type="term" value="F:dioxygenase activity"/>
    <property type="evidence" value="ECO:0007669"/>
    <property type="project" value="UniProtKB-KW"/>
</dbReference>
<name>A0A517YBV2_9BACT</name>
<accession>A0A517YBV2</accession>
<gene>
    <name evidence="8" type="ORF">ETAA8_28160</name>
</gene>
<keyword evidence="9" id="KW-1185">Reference proteome</keyword>
<evidence type="ECO:0000313" key="9">
    <source>
        <dbReference type="Proteomes" id="UP000315017"/>
    </source>
</evidence>